<dbReference type="Proteomes" id="UP001596253">
    <property type="component" value="Unassembled WGS sequence"/>
</dbReference>
<protein>
    <recommendedName>
        <fullName evidence="3">Phage protein</fullName>
    </recommendedName>
</protein>
<dbReference type="RefSeq" id="WP_137639888.1">
    <property type="nucleotide sequence ID" value="NZ_BJDK01000011.1"/>
</dbReference>
<organism evidence="1 2">
    <name type="scientific">Lactiplantibacillus dongliensis</name>
    <dbReference type="NCBI Taxonomy" id="2559919"/>
    <lineage>
        <taxon>Bacteria</taxon>
        <taxon>Bacillati</taxon>
        <taxon>Bacillota</taxon>
        <taxon>Bacilli</taxon>
        <taxon>Lactobacillales</taxon>
        <taxon>Lactobacillaceae</taxon>
        <taxon>Lactiplantibacillus</taxon>
    </lineage>
</organism>
<dbReference type="EMBL" id="JBHSSD010000057">
    <property type="protein sequence ID" value="MFC6165693.1"/>
    <property type="molecule type" value="Genomic_DNA"/>
</dbReference>
<name>A0ABW1R729_9LACO</name>
<proteinExistence type="predicted"/>
<evidence type="ECO:0000313" key="1">
    <source>
        <dbReference type="EMBL" id="MFC6165693.1"/>
    </source>
</evidence>
<reference evidence="2" key="1">
    <citation type="journal article" date="2019" name="Int. J. Syst. Evol. Microbiol.">
        <title>The Global Catalogue of Microorganisms (GCM) 10K type strain sequencing project: providing services to taxonomists for standard genome sequencing and annotation.</title>
        <authorList>
            <consortium name="The Broad Institute Genomics Platform"/>
            <consortium name="The Broad Institute Genome Sequencing Center for Infectious Disease"/>
            <person name="Wu L."/>
            <person name="Ma J."/>
        </authorList>
    </citation>
    <scope>NUCLEOTIDE SEQUENCE [LARGE SCALE GENOMIC DNA]</scope>
    <source>
        <strain evidence="2">CCM 8932</strain>
    </source>
</reference>
<sequence length="83" mass="9211">MTKEIFENIKLLEEAATELLQLVTTIADVREELSSTLPNGKLVKIPTLLVSLESQLMSIANKLDDYADYLTTESLPTKNNTKG</sequence>
<evidence type="ECO:0000313" key="2">
    <source>
        <dbReference type="Proteomes" id="UP001596253"/>
    </source>
</evidence>
<comment type="caution">
    <text evidence="1">The sequence shown here is derived from an EMBL/GenBank/DDBJ whole genome shotgun (WGS) entry which is preliminary data.</text>
</comment>
<accession>A0ABW1R729</accession>
<evidence type="ECO:0008006" key="3">
    <source>
        <dbReference type="Google" id="ProtNLM"/>
    </source>
</evidence>
<gene>
    <name evidence="1" type="ORF">ACFP3T_13570</name>
</gene>
<keyword evidence="2" id="KW-1185">Reference proteome</keyword>